<feature type="compositionally biased region" description="Polar residues" evidence="1">
    <location>
        <begin position="67"/>
        <end position="96"/>
    </location>
</feature>
<dbReference type="RefSeq" id="XP_053592419.1">
    <property type="nucleotide sequence ID" value="XM_053723774.1"/>
</dbReference>
<dbReference type="Proteomes" id="UP000483820">
    <property type="component" value="Chromosome I"/>
</dbReference>
<dbReference type="GeneID" id="78773491"/>
<reference evidence="2 3" key="1">
    <citation type="submission" date="2019-12" db="EMBL/GenBank/DDBJ databases">
        <title>Chromosome-level assembly of the Caenorhabditis remanei genome.</title>
        <authorList>
            <person name="Teterina A.A."/>
            <person name="Willis J.H."/>
            <person name="Phillips P.C."/>
        </authorList>
    </citation>
    <scope>NUCLEOTIDE SEQUENCE [LARGE SCALE GENOMIC DNA]</scope>
    <source>
        <strain evidence="2 3">PX506</strain>
        <tissue evidence="2">Whole organism</tissue>
    </source>
</reference>
<feature type="compositionally biased region" description="Acidic residues" evidence="1">
    <location>
        <begin position="14"/>
        <end position="23"/>
    </location>
</feature>
<feature type="region of interest" description="Disordered" evidence="1">
    <location>
        <begin position="1"/>
        <end position="30"/>
    </location>
</feature>
<dbReference type="AlphaFoldDB" id="A0A6A5HU08"/>
<evidence type="ECO:0000256" key="1">
    <source>
        <dbReference type="SAM" id="MobiDB-lite"/>
    </source>
</evidence>
<gene>
    <name evidence="2" type="ORF">GCK72_003045</name>
</gene>
<dbReference type="CTD" id="78773491"/>
<evidence type="ECO:0000313" key="3">
    <source>
        <dbReference type="Proteomes" id="UP000483820"/>
    </source>
</evidence>
<feature type="compositionally biased region" description="Polar residues" evidence="1">
    <location>
        <begin position="112"/>
        <end position="125"/>
    </location>
</feature>
<dbReference type="EMBL" id="WUAV01000001">
    <property type="protein sequence ID" value="KAF1771219.1"/>
    <property type="molecule type" value="Genomic_DNA"/>
</dbReference>
<evidence type="ECO:0000313" key="2">
    <source>
        <dbReference type="EMBL" id="KAF1771219.1"/>
    </source>
</evidence>
<organism evidence="2 3">
    <name type="scientific">Caenorhabditis remanei</name>
    <name type="common">Caenorhabditis vulgaris</name>
    <dbReference type="NCBI Taxonomy" id="31234"/>
    <lineage>
        <taxon>Eukaryota</taxon>
        <taxon>Metazoa</taxon>
        <taxon>Ecdysozoa</taxon>
        <taxon>Nematoda</taxon>
        <taxon>Chromadorea</taxon>
        <taxon>Rhabditida</taxon>
        <taxon>Rhabditina</taxon>
        <taxon>Rhabditomorpha</taxon>
        <taxon>Rhabditoidea</taxon>
        <taxon>Rhabditidae</taxon>
        <taxon>Peloderinae</taxon>
        <taxon>Caenorhabditis</taxon>
    </lineage>
</organism>
<comment type="caution">
    <text evidence="2">The sequence shown here is derived from an EMBL/GenBank/DDBJ whole genome shotgun (WGS) entry which is preliminary data.</text>
</comment>
<accession>A0A6A5HU08</accession>
<sequence length="125" mass="14021">MSSIHRQRVVIDSSSEEEVEETENISTSIMAPEIESDSEEIVNETSEVFVEDSIVDDSMHSARSHQSEISFITSTPKSNKSTVSQSTYGSFHSNPNLHDRSRSFNDEENLDSENQPLLTPISKNE</sequence>
<proteinExistence type="predicted"/>
<protein>
    <submittedName>
        <fullName evidence="2">Uncharacterized protein</fullName>
    </submittedName>
</protein>
<feature type="region of interest" description="Disordered" evidence="1">
    <location>
        <begin position="59"/>
        <end position="125"/>
    </location>
</feature>
<dbReference type="KEGG" id="crq:GCK72_003045"/>
<name>A0A6A5HU08_CAERE</name>